<gene>
    <name evidence="2" type="ORF">B1B_08934</name>
</gene>
<dbReference type="SUPFAM" id="SSF51306">
    <property type="entry name" value="LexA/Signal peptidase"/>
    <property type="match status" value="1"/>
</dbReference>
<dbReference type="GO" id="GO:0006465">
    <property type="term" value="P:signal peptide processing"/>
    <property type="evidence" value="ECO:0007669"/>
    <property type="project" value="InterPro"/>
</dbReference>
<comment type="caution">
    <text evidence="2">The sequence shown here is derived from an EMBL/GenBank/DDBJ whole genome shotgun (WGS) entry which is preliminary data.</text>
</comment>
<dbReference type="InterPro" id="IPR019533">
    <property type="entry name" value="Peptidase_S26"/>
</dbReference>
<organism evidence="2">
    <name type="scientific">mine drainage metagenome</name>
    <dbReference type="NCBI Taxonomy" id="410659"/>
    <lineage>
        <taxon>unclassified sequences</taxon>
        <taxon>metagenomes</taxon>
        <taxon>ecological metagenomes</taxon>
    </lineage>
</organism>
<protein>
    <submittedName>
        <fullName evidence="2">Conjugative transfer signal peptidase TraF</fullName>
    </submittedName>
</protein>
<dbReference type="Gene3D" id="2.10.109.10">
    <property type="entry name" value="Umud Fragment, subunit A"/>
    <property type="match status" value="1"/>
</dbReference>
<evidence type="ECO:0000313" key="2">
    <source>
        <dbReference type="EMBL" id="EQD56826.1"/>
    </source>
</evidence>
<dbReference type="GO" id="GO:0004252">
    <property type="term" value="F:serine-type endopeptidase activity"/>
    <property type="evidence" value="ECO:0007669"/>
    <property type="project" value="InterPro"/>
</dbReference>
<proteinExistence type="predicted"/>
<reference evidence="2" key="1">
    <citation type="submission" date="2013-08" db="EMBL/GenBank/DDBJ databases">
        <authorList>
            <person name="Mendez C."/>
            <person name="Richter M."/>
            <person name="Ferrer M."/>
            <person name="Sanchez J."/>
        </authorList>
    </citation>
    <scope>NUCLEOTIDE SEQUENCE</scope>
</reference>
<name>T1A823_9ZZZZ</name>
<reference evidence="2" key="2">
    <citation type="journal article" date="2014" name="ISME J.">
        <title>Microbial stratification in low pH oxic and suboxic macroscopic growths along an acid mine drainage.</title>
        <authorList>
            <person name="Mendez-Garcia C."/>
            <person name="Mesa V."/>
            <person name="Sprenger R.R."/>
            <person name="Richter M."/>
            <person name="Diez M.S."/>
            <person name="Solano J."/>
            <person name="Bargiela R."/>
            <person name="Golyshina O.V."/>
            <person name="Manteca A."/>
            <person name="Ramos J.L."/>
            <person name="Gallego J.R."/>
            <person name="Llorente I."/>
            <person name="Martins Dos Santos V.A."/>
            <person name="Jensen O.N."/>
            <person name="Pelaez A.I."/>
            <person name="Sanchez J."/>
            <person name="Ferrer M."/>
        </authorList>
    </citation>
    <scope>NUCLEOTIDE SEQUENCE</scope>
</reference>
<evidence type="ECO:0000259" key="1">
    <source>
        <dbReference type="Pfam" id="PF10502"/>
    </source>
</evidence>
<sequence length="167" mass="18509">MVWLGLGLGLGLVGAGMSGLRVNLTPSEPVGVWRLHRGAPHVGDFVTLCPPLTRMYPFLERGACPDGVMPFLKEIVAGPGAWIRETARGVAVNGRVLPDSAPMRLAPGYGTVLPRRWNAWRLPRHAYWTYGAGDPRRSFDSRYFGPVLRRDILRVATPVWIWSAWHG</sequence>
<accession>T1A823</accession>
<dbReference type="EMBL" id="AUZY01005863">
    <property type="protein sequence ID" value="EQD56826.1"/>
    <property type="molecule type" value="Genomic_DNA"/>
</dbReference>
<dbReference type="Pfam" id="PF10502">
    <property type="entry name" value="Peptidase_S26"/>
    <property type="match status" value="1"/>
</dbReference>
<dbReference type="AlphaFoldDB" id="T1A823"/>
<feature type="domain" description="Peptidase S26" evidence="1">
    <location>
        <begin position="34"/>
        <end position="157"/>
    </location>
</feature>
<dbReference type="InterPro" id="IPR036286">
    <property type="entry name" value="LexA/Signal_pep-like_sf"/>
</dbReference>